<feature type="domain" description="SSD" evidence="7">
    <location>
        <begin position="225"/>
        <end position="355"/>
    </location>
</feature>
<feature type="transmembrane region" description="Helical" evidence="6">
    <location>
        <begin position="253"/>
        <end position="277"/>
    </location>
</feature>
<dbReference type="RefSeq" id="WP_345356164.1">
    <property type="nucleotide sequence ID" value="NZ_BAABHJ010000009.1"/>
</dbReference>
<sequence>MTENSQNRHTVLEERAAVLARMEGFSRFVLRHKLAVTLAWLALTVAGVLATSQIGGRLTAQNAIPGQPSYETNAAIARTYGTGGRGDPLVPVITLPAGRTVDSPGVRAGIGRAFAVAATAVHGRAVSYADTGDRRLVGRDARTTFGLVYGPAGQGGGMRAPDLTGPVTAAMRAALPPGAALRLTGMEPLQSGGGGSGHGPDVLSETLVGGLGALAVLAFVFGSLLALVPLLIAACSILTSFLVVYGLTTVTDVSVIVQFIVALIGLGVAIDYSLLLVTRWREEQAAGHEGDEAVRRAMATAGRAIVFSGGAVAIGLVAMVVLPVPFLRSVGYGGIIIPIVSVVAVLTLLPVLLARFGSRIDRPRLRRGGGAGRGWSAWARGVVRFRWAAVAASGAVLVALAVAALGLHLGDPESDALASSGPAYEGRAALVHSGVPTGVLTPIDVLVPRGGDPAATAARLTRLPGVVTAVAPDTSAWRRDGTALVAVLPAAEGGSAAGKDTVRRVRAAVPAGVGVGGSAAVGVDFAKAVYGAFPLMLTLIAVATFLLLARAFRSLLLPLKAVLLNLLSLAAILGAMVLVWQDGYGSKPIWGIAATGSITEFVPVMVFAFLYGLSMDYEVFILARMREEYDRTGSTRTAVVEGIGRTGRLVTSAALILFLAFASLASAPITELKVFATGLGLGVLLDATVIRALLVPALVSLFGRWNWWLPRWAAWALRVRPARLPPEPVPDPVPAGRP</sequence>
<dbReference type="InterPro" id="IPR050545">
    <property type="entry name" value="Mycobact_MmpL"/>
</dbReference>
<reference evidence="9" key="1">
    <citation type="journal article" date="2019" name="Int. J. Syst. Evol. Microbiol.">
        <title>The Global Catalogue of Microorganisms (GCM) 10K type strain sequencing project: providing services to taxonomists for standard genome sequencing and annotation.</title>
        <authorList>
            <consortium name="The Broad Institute Genomics Platform"/>
            <consortium name="The Broad Institute Genome Sequencing Center for Infectious Disease"/>
            <person name="Wu L."/>
            <person name="Ma J."/>
        </authorList>
    </citation>
    <scope>NUCLEOTIDE SEQUENCE [LARGE SCALE GENOMIC DNA]</scope>
    <source>
        <strain evidence="9">JCM 17938</strain>
    </source>
</reference>
<evidence type="ECO:0000313" key="9">
    <source>
        <dbReference type="Proteomes" id="UP001500212"/>
    </source>
</evidence>
<keyword evidence="4 6" id="KW-1133">Transmembrane helix</keyword>
<evidence type="ECO:0000259" key="7">
    <source>
        <dbReference type="PROSITE" id="PS50156"/>
    </source>
</evidence>
<protein>
    <submittedName>
        <fullName evidence="8">MMPL family transporter</fullName>
    </submittedName>
</protein>
<keyword evidence="9" id="KW-1185">Reference proteome</keyword>
<feature type="transmembrane region" description="Helical" evidence="6">
    <location>
        <begin position="304"/>
        <end position="326"/>
    </location>
</feature>
<comment type="subcellular location">
    <subcellularLocation>
        <location evidence="1">Cell membrane</location>
        <topology evidence="1">Multi-pass membrane protein</topology>
    </subcellularLocation>
</comment>
<keyword evidence="3 6" id="KW-0812">Transmembrane</keyword>
<feature type="transmembrane region" description="Helical" evidence="6">
    <location>
        <begin position="528"/>
        <end position="549"/>
    </location>
</feature>
<dbReference type="PROSITE" id="PS50156">
    <property type="entry name" value="SSD"/>
    <property type="match status" value="2"/>
</dbReference>
<proteinExistence type="predicted"/>
<dbReference type="PANTHER" id="PTHR33406">
    <property type="entry name" value="MEMBRANE PROTEIN MJ1562-RELATED"/>
    <property type="match status" value="1"/>
</dbReference>
<feature type="domain" description="SSD" evidence="7">
    <location>
        <begin position="591"/>
        <end position="700"/>
    </location>
</feature>
<evidence type="ECO:0000256" key="4">
    <source>
        <dbReference type="ARBA" id="ARBA00022989"/>
    </source>
</evidence>
<evidence type="ECO:0000313" key="8">
    <source>
        <dbReference type="EMBL" id="GAA4609849.1"/>
    </source>
</evidence>
<feature type="transmembrane region" description="Helical" evidence="6">
    <location>
        <begin position="387"/>
        <end position="409"/>
    </location>
</feature>
<organism evidence="8 9">
    <name type="scientific">Actinoallomurus liliacearum</name>
    <dbReference type="NCBI Taxonomy" id="1080073"/>
    <lineage>
        <taxon>Bacteria</taxon>
        <taxon>Bacillati</taxon>
        <taxon>Actinomycetota</taxon>
        <taxon>Actinomycetes</taxon>
        <taxon>Streptosporangiales</taxon>
        <taxon>Thermomonosporaceae</taxon>
        <taxon>Actinoallomurus</taxon>
    </lineage>
</organism>
<evidence type="ECO:0000256" key="5">
    <source>
        <dbReference type="ARBA" id="ARBA00023136"/>
    </source>
</evidence>
<feature type="transmembrane region" description="Helical" evidence="6">
    <location>
        <begin position="34"/>
        <end position="52"/>
    </location>
</feature>
<dbReference type="EMBL" id="BAABHJ010000009">
    <property type="protein sequence ID" value="GAA4609849.1"/>
    <property type="molecule type" value="Genomic_DNA"/>
</dbReference>
<accession>A0ABP8TMI2</accession>
<feature type="transmembrane region" description="Helical" evidence="6">
    <location>
        <begin position="332"/>
        <end position="357"/>
    </location>
</feature>
<feature type="transmembrane region" description="Helical" evidence="6">
    <location>
        <begin position="649"/>
        <end position="669"/>
    </location>
</feature>
<comment type="caution">
    <text evidence="8">The sequence shown here is derived from an EMBL/GenBank/DDBJ whole genome shotgun (WGS) entry which is preliminary data.</text>
</comment>
<dbReference type="InterPro" id="IPR004869">
    <property type="entry name" value="MMPL_dom"/>
</dbReference>
<dbReference type="SUPFAM" id="SSF82866">
    <property type="entry name" value="Multidrug efflux transporter AcrB transmembrane domain"/>
    <property type="match status" value="2"/>
</dbReference>
<evidence type="ECO:0000256" key="6">
    <source>
        <dbReference type="SAM" id="Phobius"/>
    </source>
</evidence>
<dbReference type="Pfam" id="PF03176">
    <property type="entry name" value="MMPL"/>
    <property type="match status" value="2"/>
</dbReference>
<dbReference type="InterPro" id="IPR000731">
    <property type="entry name" value="SSD"/>
</dbReference>
<gene>
    <name evidence="8" type="ORF">GCM10023195_40050</name>
</gene>
<evidence type="ECO:0000256" key="2">
    <source>
        <dbReference type="ARBA" id="ARBA00022475"/>
    </source>
</evidence>
<feature type="transmembrane region" description="Helical" evidence="6">
    <location>
        <begin position="561"/>
        <end position="581"/>
    </location>
</feature>
<name>A0ABP8TMI2_9ACTN</name>
<dbReference type="Gene3D" id="1.20.1640.10">
    <property type="entry name" value="Multidrug efflux transporter AcrB transmembrane domain"/>
    <property type="match status" value="2"/>
</dbReference>
<feature type="transmembrane region" description="Helical" evidence="6">
    <location>
        <begin position="214"/>
        <end position="247"/>
    </location>
</feature>
<keyword evidence="2" id="KW-1003">Cell membrane</keyword>
<dbReference type="PANTHER" id="PTHR33406:SF13">
    <property type="entry name" value="MEMBRANE PROTEIN YDFJ"/>
    <property type="match status" value="1"/>
</dbReference>
<keyword evidence="5 6" id="KW-0472">Membrane</keyword>
<feature type="transmembrane region" description="Helical" evidence="6">
    <location>
        <begin position="675"/>
        <end position="702"/>
    </location>
</feature>
<evidence type="ECO:0000256" key="3">
    <source>
        <dbReference type="ARBA" id="ARBA00022692"/>
    </source>
</evidence>
<dbReference type="Proteomes" id="UP001500212">
    <property type="component" value="Unassembled WGS sequence"/>
</dbReference>
<evidence type="ECO:0000256" key="1">
    <source>
        <dbReference type="ARBA" id="ARBA00004651"/>
    </source>
</evidence>